<feature type="compositionally biased region" description="Low complexity" evidence="1">
    <location>
        <begin position="394"/>
        <end position="412"/>
    </location>
</feature>
<sequence>MRPHRTLTARGVCMLVLGLVALVSGLAVGQREIVGVGVLLVSVPPLSALTVLGGASRLVHSRTMTPTRVRAGHDARVQVRVGNSSPTWPVTSVSLSDTLPVPLGAEPRYTVGYLGPRAVRDVSYLVRPAVRGSYPVGPLQVGVTDPLGCVQVSRCLGAPSHLLVTPATVPLGTLGAADGAKGDDSPRRSVSGVGEQDPVPREYRYGDDLRKVHWRSTAKHGELMVRRDEQHWRENSAILLDTRRRAHGAAGPSGSLETAVSVAASVAVSLLGDGHDLRLHTERGGVQTVTAAGVLDGLALTEPSDSAGLLGGIGMLANTRGTTSLVVAVLGAVGPQEAAALSRTGGNGIRVAVLCAHAAWPDRDALAGVHDVLATAGWRVIVLSSATELPPLWSRATGPAAASTARTAHAGPHTPGRGPR</sequence>
<dbReference type="RefSeq" id="WP_179810868.1">
    <property type="nucleotide sequence ID" value="NZ_JACCHL010000001.1"/>
</dbReference>
<feature type="transmembrane region" description="Helical" evidence="2">
    <location>
        <begin position="33"/>
        <end position="55"/>
    </location>
</feature>
<comment type="caution">
    <text evidence="4">The sequence shown here is derived from an EMBL/GenBank/DDBJ whole genome shotgun (WGS) entry which is preliminary data.</text>
</comment>
<keyword evidence="2" id="KW-0472">Membrane</keyword>
<keyword evidence="2" id="KW-0812">Transmembrane</keyword>
<dbReference type="Pfam" id="PF01882">
    <property type="entry name" value="DUF58"/>
    <property type="match status" value="1"/>
</dbReference>
<evidence type="ECO:0000313" key="4">
    <source>
        <dbReference type="EMBL" id="NYH54339.1"/>
    </source>
</evidence>
<protein>
    <recommendedName>
        <fullName evidence="3">DUF58 domain-containing protein</fullName>
    </recommendedName>
</protein>
<proteinExistence type="predicted"/>
<organism evidence="4 5">
    <name type="scientific">Nocardiopsis sinuspersici</name>
    <dbReference type="NCBI Taxonomy" id="501010"/>
    <lineage>
        <taxon>Bacteria</taxon>
        <taxon>Bacillati</taxon>
        <taxon>Actinomycetota</taxon>
        <taxon>Actinomycetes</taxon>
        <taxon>Streptosporangiales</taxon>
        <taxon>Nocardiopsidaceae</taxon>
        <taxon>Nocardiopsis</taxon>
    </lineage>
</organism>
<gene>
    <name evidence="4" type="ORF">HNR06_003928</name>
</gene>
<dbReference type="PANTHER" id="PTHR34351:SF1">
    <property type="entry name" value="SLR1927 PROTEIN"/>
    <property type="match status" value="1"/>
</dbReference>
<feature type="region of interest" description="Disordered" evidence="1">
    <location>
        <begin position="393"/>
        <end position="420"/>
    </location>
</feature>
<feature type="transmembrane region" description="Helical" evidence="2">
    <location>
        <begin position="7"/>
        <end position="27"/>
    </location>
</feature>
<dbReference type="Proteomes" id="UP000584931">
    <property type="component" value="Unassembled WGS sequence"/>
</dbReference>
<evidence type="ECO:0000256" key="2">
    <source>
        <dbReference type="SAM" id="Phobius"/>
    </source>
</evidence>
<dbReference type="AlphaFoldDB" id="A0A7Y9XEG8"/>
<dbReference type="EMBL" id="JACCHL010000001">
    <property type="protein sequence ID" value="NYH54339.1"/>
    <property type="molecule type" value="Genomic_DNA"/>
</dbReference>
<feature type="domain" description="DUF58" evidence="3">
    <location>
        <begin position="201"/>
        <end position="279"/>
    </location>
</feature>
<accession>A0A7Y9XEG8</accession>
<evidence type="ECO:0000313" key="5">
    <source>
        <dbReference type="Proteomes" id="UP000584931"/>
    </source>
</evidence>
<dbReference type="PANTHER" id="PTHR34351">
    <property type="entry name" value="SLR1927 PROTEIN-RELATED"/>
    <property type="match status" value="1"/>
</dbReference>
<evidence type="ECO:0000259" key="3">
    <source>
        <dbReference type="Pfam" id="PF01882"/>
    </source>
</evidence>
<dbReference type="InterPro" id="IPR002881">
    <property type="entry name" value="DUF58"/>
</dbReference>
<name>A0A7Y9XEG8_9ACTN</name>
<evidence type="ECO:0000256" key="1">
    <source>
        <dbReference type="SAM" id="MobiDB-lite"/>
    </source>
</evidence>
<keyword evidence="2" id="KW-1133">Transmembrane helix</keyword>
<feature type="region of interest" description="Disordered" evidence="1">
    <location>
        <begin position="175"/>
        <end position="202"/>
    </location>
</feature>
<reference evidence="4 5" key="1">
    <citation type="submission" date="2020-07" db="EMBL/GenBank/DDBJ databases">
        <title>Sequencing the genomes of 1000 actinobacteria strains.</title>
        <authorList>
            <person name="Klenk H.-P."/>
        </authorList>
    </citation>
    <scope>NUCLEOTIDE SEQUENCE [LARGE SCALE GENOMIC DNA]</scope>
    <source>
        <strain evidence="4 5">DSM 45278</strain>
    </source>
</reference>